<feature type="chain" id="PRO_5016314804" description="Outer membrane protein with beta-barrel domain" evidence="1">
    <location>
        <begin position="40"/>
        <end position="197"/>
    </location>
</feature>
<protein>
    <recommendedName>
        <fullName evidence="4">Outer membrane protein with beta-barrel domain</fullName>
    </recommendedName>
</protein>
<gene>
    <name evidence="2" type="ORF">C8D93_102218</name>
</gene>
<keyword evidence="3" id="KW-1185">Reference proteome</keyword>
<name>A0A318EID1_9GAMM</name>
<dbReference type="AlphaFoldDB" id="A0A318EID1"/>
<dbReference type="Proteomes" id="UP000248330">
    <property type="component" value="Unassembled WGS sequence"/>
</dbReference>
<keyword evidence="1" id="KW-0732">Signal</keyword>
<evidence type="ECO:0008006" key="4">
    <source>
        <dbReference type="Google" id="ProtNLM"/>
    </source>
</evidence>
<proteinExistence type="predicted"/>
<sequence length="197" mass="21214">MMGACTASCDNSKNSMMVSTRKTLVAAFALLALPGGALAHSYNYIEGGFVDRDIKGSDDSGFRIAGSGQVHRQLALIGEYVDTGDLEQTSLGARVFGPLQRDLDWTAAATIEFVDAGRDDDTGYGLRGGLRWRFARAFELNPEIVHFDAFDEGFTSLRVAGLYSLDPNLAIQAALQGGDDDRFEAGIRYSFAPGSVR</sequence>
<dbReference type="EMBL" id="QICN01000002">
    <property type="protein sequence ID" value="PXV70366.1"/>
    <property type="molecule type" value="Genomic_DNA"/>
</dbReference>
<dbReference type="SUPFAM" id="SSF56935">
    <property type="entry name" value="Porins"/>
    <property type="match status" value="1"/>
</dbReference>
<feature type="signal peptide" evidence="1">
    <location>
        <begin position="1"/>
        <end position="39"/>
    </location>
</feature>
<organism evidence="2 3">
    <name type="scientific">Sinimarinibacterium flocculans</name>
    <dbReference type="NCBI Taxonomy" id="985250"/>
    <lineage>
        <taxon>Bacteria</taxon>
        <taxon>Pseudomonadati</taxon>
        <taxon>Pseudomonadota</taxon>
        <taxon>Gammaproteobacteria</taxon>
        <taxon>Nevskiales</taxon>
        <taxon>Nevskiaceae</taxon>
        <taxon>Sinimarinibacterium</taxon>
    </lineage>
</organism>
<accession>A0A318EID1</accession>
<comment type="caution">
    <text evidence="2">The sequence shown here is derived from an EMBL/GenBank/DDBJ whole genome shotgun (WGS) entry which is preliminary data.</text>
</comment>
<evidence type="ECO:0000313" key="3">
    <source>
        <dbReference type="Proteomes" id="UP000248330"/>
    </source>
</evidence>
<reference evidence="2 3" key="1">
    <citation type="submission" date="2018-04" db="EMBL/GenBank/DDBJ databases">
        <title>Genomic Encyclopedia of Type Strains, Phase IV (KMG-IV): sequencing the most valuable type-strain genomes for metagenomic binning, comparative biology and taxonomic classification.</title>
        <authorList>
            <person name="Goeker M."/>
        </authorList>
    </citation>
    <scope>NUCLEOTIDE SEQUENCE [LARGE SCALE GENOMIC DNA]</scope>
    <source>
        <strain evidence="2 3">DSM 104150</strain>
    </source>
</reference>
<evidence type="ECO:0000313" key="2">
    <source>
        <dbReference type="EMBL" id="PXV70366.1"/>
    </source>
</evidence>
<evidence type="ECO:0000256" key="1">
    <source>
        <dbReference type="SAM" id="SignalP"/>
    </source>
</evidence>